<feature type="region of interest" description="Disordered" evidence="1">
    <location>
        <begin position="1"/>
        <end position="85"/>
    </location>
</feature>
<evidence type="ECO:0000313" key="2">
    <source>
        <dbReference type="EMBL" id="CAE8735534.1"/>
    </source>
</evidence>
<organism evidence="2 3">
    <name type="scientific">Polarella glacialis</name>
    <name type="common">Dinoflagellate</name>
    <dbReference type="NCBI Taxonomy" id="89957"/>
    <lineage>
        <taxon>Eukaryota</taxon>
        <taxon>Sar</taxon>
        <taxon>Alveolata</taxon>
        <taxon>Dinophyceae</taxon>
        <taxon>Suessiales</taxon>
        <taxon>Suessiaceae</taxon>
        <taxon>Polarella</taxon>
    </lineage>
</organism>
<evidence type="ECO:0000313" key="3">
    <source>
        <dbReference type="Proteomes" id="UP000626109"/>
    </source>
</evidence>
<reference evidence="2" key="1">
    <citation type="submission" date="2021-02" db="EMBL/GenBank/DDBJ databases">
        <authorList>
            <person name="Dougan E. K."/>
            <person name="Rhodes N."/>
            <person name="Thang M."/>
            <person name="Chan C."/>
        </authorList>
    </citation>
    <scope>NUCLEOTIDE SEQUENCE</scope>
</reference>
<feature type="compositionally biased region" description="Polar residues" evidence="1">
    <location>
        <begin position="1"/>
        <end position="11"/>
    </location>
</feature>
<comment type="caution">
    <text evidence="2">The sequence shown here is derived from an EMBL/GenBank/DDBJ whole genome shotgun (WGS) entry which is preliminary data.</text>
</comment>
<feature type="compositionally biased region" description="Polar residues" evidence="1">
    <location>
        <begin position="65"/>
        <end position="83"/>
    </location>
</feature>
<accession>A0A813LNI8</accession>
<protein>
    <submittedName>
        <fullName evidence="2">Uncharacterized protein</fullName>
    </submittedName>
</protein>
<proteinExistence type="predicted"/>
<feature type="compositionally biased region" description="Basic residues" evidence="1">
    <location>
        <begin position="43"/>
        <end position="58"/>
    </location>
</feature>
<name>A0A813LNI8_POLGL</name>
<sequence>MHGESCTVSGSRTDEMQAKNDQQQQTPGLEVGEDRQQPTKPHQQQRRKKQHKKQKHNTTTRTNTSTAATGFSTLSCRGNNNNKARNRFKIRTTKNLNIMKKDNFGREPFQGTSDACYSTLPGVAVLPDLIT</sequence>
<evidence type="ECO:0000256" key="1">
    <source>
        <dbReference type="SAM" id="MobiDB-lite"/>
    </source>
</evidence>
<gene>
    <name evidence="2" type="ORF">PGLA2088_LOCUS47884</name>
</gene>
<dbReference type="AlphaFoldDB" id="A0A813LNI8"/>
<dbReference type="Proteomes" id="UP000626109">
    <property type="component" value="Unassembled WGS sequence"/>
</dbReference>
<dbReference type="EMBL" id="CAJNNW010036557">
    <property type="protein sequence ID" value="CAE8735534.1"/>
    <property type="molecule type" value="Genomic_DNA"/>
</dbReference>